<dbReference type="Proteomes" id="UP000036608">
    <property type="component" value="Chromosome"/>
</dbReference>
<dbReference type="KEGG" id="ptv:AA957_12660"/>
<sequence length="119" mass="12670">MDLSIQALKAAGAFSPPPVKKDIAWHSGGKQQKATIYIRQESFVELTERWKEQDKGADFLATRIAANVLKKDGTPVFTVEDVVGSEASGHGPLSAELTIVLLNAISEANGAGPADKPKK</sequence>
<gene>
    <name evidence="1" type="ORF">AA957_12660</name>
</gene>
<dbReference type="EMBL" id="CP011507">
    <property type="protein sequence ID" value="AKS06928.1"/>
    <property type="molecule type" value="Genomic_DNA"/>
</dbReference>
<organism evidence="1 2">
    <name type="scientific">Pseudomonas trivialis</name>
    <dbReference type="NCBI Taxonomy" id="200450"/>
    <lineage>
        <taxon>Bacteria</taxon>
        <taxon>Pseudomonadati</taxon>
        <taxon>Pseudomonadota</taxon>
        <taxon>Gammaproteobacteria</taxon>
        <taxon>Pseudomonadales</taxon>
        <taxon>Pseudomonadaceae</taxon>
        <taxon>Pseudomonas</taxon>
    </lineage>
</organism>
<accession>A0A0H5AA72</accession>
<dbReference type="Pfam" id="PF16459">
    <property type="entry name" value="Phage_TAC_13"/>
    <property type="match status" value="1"/>
</dbReference>
<evidence type="ECO:0000313" key="1">
    <source>
        <dbReference type="EMBL" id="AKS06928.1"/>
    </source>
</evidence>
<dbReference type="InterPro" id="IPR024410">
    <property type="entry name" value="Phage_TAC_12"/>
</dbReference>
<dbReference type="AlphaFoldDB" id="A0A0H5AA72"/>
<dbReference type="PATRIC" id="fig|200450.3.peg.2610"/>
<proteinExistence type="predicted"/>
<evidence type="ECO:0000313" key="2">
    <source>
        <dbReference type="Proteomes" id="UP000036608"/>
    </source>
</evidence>
<dbReference type="OrthoDB" id="6169491at2"/>
<reference evidence="1 2" key="1">
    <citation type="journal article" date="2015" name="Genome Announc.">
        <title>Complete Genome Sequence of the Rhizobacterium Pseudomonas trivialis Strain IHBB745 with Multiple Plant Growth-Promoting Activities and Tolerance to Desiccation and Alkalinity.</title>
        <authorList>
            <person name="Gulati A."/>
            <person name="Swarnkar M.K."/>
            <person name="Vyas P."/>
            <person name="Rahi P."/>
            <person name="Thakur R."/>
            <person name="Thakur N."/>
            <person name="Singh A.K."/>
        </authorList>
    </citation>
    <scope>NUCLEOTIDE SEQUENCE [LARGE SCALE GENOMIC DNA]</scope>
    <source>
        <strain evidence="2">745</strain>
    </source>
</reference>
<reference evidence="2" key="2">
    <citation type="submission" date="2015-05" db="EMBL/GenBank/DDBJ databases">
        <authorList>
            <person name="Swarnkar M.K."/>
            <person name="Vyas P."/>
            <person name="Rahi P."/>
            <person name="Thakur R."/>
            <person name="Thakur N."/>
            <person name="Singh A.K."/>
            <person name="Gulati A."/>
        </authorList>
    </citation>
    <scope>NUCLEOTIDE SEQUENCE [LARGE SCALE GENOMIC DNA]</scope>
    <source>
        <strain evidence="2">745</strain>
    </source>
</reference>
<protein>
    <recommendedName>
        <fullName evidence="3">Phage tail protein</fullName>
    </recommendedName>
</protein>
<evidence type="ECO:0008006" key="3">
    <source>
        <dbReference type="Google" id="ProtNLM"/>
    </source>
</evidence>
<dbReference type="RefSeq" id="WP_049710502.1">
    <property type="nucleotide sequence ID" value="NZ_CP011507.1"/>
</dbReference>
<name>A0A0H5AA72_9PSED</name>